<keyword evidence="2" id="KW-1133">Transmembrane helix</keyword>
<dbReference type="RefSeq" id="WP_013410231.1">
    <property type="nucleotide sequence ID" value="NC_014655.1"/>
</dbReference>
<organism evidence="3 4">
    <name type="scientific">Leadbetterella byssophila (strain DSM 17132 / JCM 16389 / KACC 11308 / NBRC 106382 / 4M15)</name>
    <dbReference type="NCBI Taxonomy" id="649349"/>
    <lineage>
        <taxon>Bacteria</taxon>
        <taxon>Pseudomonadati</taxon>
        <taxon>Bacteroidota</taxon>
        <taxon>Cytophagia</taxon>
        <taxon>Cytophagales</taxon>
        <taxon>Leadbetterellaceae</taxon>
        <taxon>Leadbetterella</taxon>
    </lineage>
</organism>
<keyword evidence="2" id="KW-0472">Membrane</keyword>
<gene>
    <name evidence="3" type="ordered locus">Lbys_3562</name>
</gene>
<dbReference type="InterPro" id="IPR011989">
    <property type="entry name" value="ARM-like"/>
</dbReference>
<feature type="coiled-coil region" evidence="1">
    <location>
        <begin position="104"/>
        <end position="131"/>
    </location>
</feature>
<protein>
    <submittedName>
        <fullName evidence="3">Transmembrane anti-sigma factor</fullName>
    </submittedName>
</protein>
<keyword evidence="1" id="KW-0175">Coiled coil</keyword>
<dbReference type="SUPFAM" id="SSF48371">
    <property type="entry name" value="ARM repeat"/>
    <property type="match status" value="1"/>
</dbReference>
<evidence type="ECO:0000313" key="4">
    <source>
        <dbReference type="Proteomes" id="UP000007435"/>
    </source>
</evidence>
<reference evidence="3 4" key="2">
    <citation type="journal article" date="2011" name="Stand. Genomic Sci.">
        <title>Complete genome sequence of Leadbetterella byssophila type strain (4M15).</title>
        <authorList>
            <person name="Abt B."/>
            <person name="Teshima H."/>
            <person name="Lucas S."/>
            <person name="Lapidus A."/>
            <person name="Del Rio T.G."/>
            <person name="Nolan M."/>
            <person name="Tice H."/>
            <person name="Cheng J.F."/>
            <person name="Pitluck S."/>
            <person name="Liolios K."/>
            <person name="Pagani I."/>
            <person name="Ivanova N."/>
            <person name="Mavromatis K."/>
            <person name="Pati A."/>
            <person name="Tapia R."/>
            <person name="Han C."/>
            <person name="Goodwin L."/>
            <person name="Chen A."/>
            <person name="Palaniappan K."/>
            <person name="Land M."/>
            <person name="Hauser L."/>
            <person name="Chang Y.J."/>
            <person name="Jeffries C.D."/>
            <person name="Rohde M."/>
            <person name="Goker M."/>
            <person name="Tindall B.J."/>
            <person name="Detter J.C."/>
            <person name="Woyke T."/>
            <person name="Bristow J."/>
            <person name="Eisen J.A."/>
            <person name="Markowitz V."/>
            <person name="Hugenholtz P."/>
            <person name="Klenk H.P."/>
            <person name="Kyrpides N.C."/>
        </authorList>
    </citation>
    <scope>NUCLEOTIDE SEQUENCE [LARGE SCALE GENOMIC DNA]</scope>
    <source>
        <strain evidence="4">DSM 17132 / JCM 16389 / KACC 11308 / NBRC 106382 / 4M15</strain>
    </source>
</reference>
<dbReference type="AlphaFoldDB" id="E4RZ92"/>
<keyword evidence="2 3" id="KW-0812">Transmembrane</keyword>
<dbReference type="OrthoDB" id="978644at2"/>
<name>E4RZ92_LEAB4</name>
<dbReference type="eggNOG" id="COG5343">
    <property type="taxonomic scope" value="Bacteria"/>
</dbReference>
<dbReference type="Gene3D" id="1.25.10.10">
    <property type="entry name" value="Leucine-rich Repeat Variant"/>
    <property type="match status" value="1"/>
</dbReference>
<dbReference type="HOGENOM" id="CLU_085658_0_0_10"/>
<dbReference type="Proteomes" id="UP000007435">
    <property type="component" value="Chromosome"/>
</dbReference>
<dbReference type="EMBL" id="CP002305">
    <property type="protein sequence ID" value="ADQ19210.1"/>
    <property type="molecule type" value="Genomic_DNA"/>
</dbReference>
<accession>E4RZ92</accession>
<keyword evidence="4" id="KW-1185">Reference proteome</keyword>
<proteinExistence type="predicted"/>
<dbReference type="STRING" id="649349.Lbys_3562"/>
<dbReference type="KEGG" id="lby:Lbys_3562"/>
<evidence type="ECO:0000256" key="2">
    <source>
        <dbReference type="SAM" id="Phobius"/>
    </source>
</evidence>
<sequence>MNKLIDYLNGELNEAERAEVEQKLSTDPEFARECEETKALWDSLKLITIPQMDKSRFKHALEGYKQAEKPRFSWSGLWNKQPKMRLAYTFLLILIGLAGGWLLNENQNNEIAKVEEEVTSLKQEMVLTLIENPSATERIRAVNMSTEIPDANDKVIDALLSTLNNDPNDNVRLMTLEALIGFADHPKVRQGLVKSIVSQESPILQSAMADVMLNLQEKSSVKPLKSILKQEGLDSTVKDKVEKTIQQILI</sequence>
<dbReference type="InterPro" id="IPR016024">
    <property type="entry name" value="ARM-type_fold"/>
</dbReference>
<feature type="transmembrane region" description="Helical" evidence="2">
    <location>
        <begin position="86"/>
        <end position="103"/>
    </location>
</feature>
<evidence type="ECO:0000256" key="1">
    <source>
        <dbReference type="SAM" id="Coils"/>
    </source>
</evidence>
<reference key="1">
    <citation type="submission" date="2010-11" db="EMBL/GenBank/DDBJ databases">
        <title>The complete genome of Leadbetterella byssophila DSM 17132.</title>
        <authorList>
            <consortium name="US DOE Joint Genome Institute (JGI-PGF)"/>
            <person name="Lucas S."/>
            <person name="Copeland A."/>
            <person name="Lapidus A."/>
            <person name="Glavina del Rio T."/>
            <person name="Dalin E."/>
            <person name="Tice H."/>
            <person name="Bruce D."/>
            <person name="Goodwin L."/>
            <person name="Pitluck S."/>
            <person name="Kyrpides N."/>
            <person name="Mavromatis K."/>
            <person name="Ivanova N."/>
            <person name="Teshima H."/>
            <person name="Brettin T."/>
            <person name="Detter J.C."/>
            <person name="Han C."/>
            <person name="Tapia R."/>
            <person name="Land M."/>
            <person name="Hauser L."/>
            <person name="Markowitz V."/>
            <person name="Cheng J.-F."/>
            <person name="Hugenholtz P."/>
            <person name="Woyke T."/>
            <person name="Wu D."/>
            <person name="Tindall B."/>
            <person name="Pomrenke H.G."/>
            <person name="Brambilla E."/>
            <person name="Klenk H.-P."/>
            <person name="Eisen J.A."/>
        </authorList>
    </citation>
    <scope>NUCLEOTIDE SEQUENCE [LARGE SCALE GENOMIC DNA]</scope>
    <source>
        <strain>DSM 17132</strain>
    </source>
</reference>
<evidence type="ECO:0000313" key="3">
    <source>
        <dbReference type="EMBL" id="ADQ19210.1"/>
    </source>
</evidence>